<organism evidence="3 4">
    <name type="scientific">Oedothorax gibbosus</name>
    <dbReference type="NCBI Taxonomy" id="931172"/>
    <lineage>
        <taxon>Eukaryota</taxon>
        <taxon>Metazoa</taxon>
        <taxon>Ecdysozoa</taxon>
        <taxon>Arthropoda</taxon>
        <taxon>Chelicerata</taxon>
        <taxon>Arachnida</taxon>
        <taxon>Araneae</taxon>
        <taxon>Araneomorphae</taxon>
        <taxon>Entelegynae</taxon>
        <taxon>Araneoidea</taxon>
        <taxon>Linyphiidae</taxon>
        <taxon>Erigoninae</taxon>
        <taxon>Oedothorax</taxon>
    </lineage>
</organism>
<keyword evidence="2" id="KW-1133">Transmembrane helix</keyword>
<evidence type="ECO:0000313" key="3">
    <source>
        <dbReference type="EMBL" id="KAG8195649.1"/>
    </source>
</evidence>
<dbReference type="AlphaFoldDB" id="A0AAV6VFZ8"/>
<comment type="caution">
    <text evidence="3">The sequence shown here is derived from an EMBL/GenBank/DDBJ whole genome shotgun (WGS) entry which is preliminary data.</text>
</comment>
<evidence type="ECO:0000256" key="2">
    <source>
        <dbReference type="SAM" id="Phobius"/>
    </source>
</evidence>
<sequence>MLFPLRNYNYYFTTRRPFWERYFTTKRYVWEDYTETPSFRDVPPGHNDIVTFFIVFFIGGLVISLLSYFAFCHSTSSATSNSSSNGIRRPVAGAVIHPPPGGLLTSPIVRPVPRMNCPLTASYTNAGYQPDRSVVVGERPGDAPPDYAAVALGDLTSTNKVFPSVKPMETPPPQYQNDGKTFK</sequence>
<evidence type="ECO:0000256" key="1">
    <source>
        <dbReference type="SAM" id="MobiDB-lite"/>
    </source>
</evidence>
<accession>A0AAV6VFZ8</accession>
<feature type="region of interest" description="Disordered" evidence="1">
    <location>
        <begin position="162"/>
        <end position="183"/>
    </location>
</feature>
<reference evidence="3 4" key="1">
    <citation type="journal article" date="2022" name="Nat. Ecol. Evol.">
        <title>A masculinizing supergene underlies an exaggerated male reproductive morph in a spider.</title>
        <authorList>
            <person name="Hendrickx F."/>
            <person name="De Corte Z."/>
            <person name="Sonet G."/>
            <person name="Van Belleghem S.M."/>
            <person name="Kostlbacher S."/>
            <person name="Vangestel C."/>
        </authorList>
    </citation>
    <scope>NUCLEOTIDE SEQUENCE [LARGE SCALE GENOMIC DNA]</scope>
    <source>
        <strain evidence="3">W744_W776</strain>
    </source>
</reference>
<proteinExistence type="predicted"/>
<keyword evidence="2" id="KW-0812">Transmembrane</keyword>
<protein>
    <submittedName>
        <fullName evidence="3">Uncharacterized protein</fullName>
    </submittedName>
</protein>
<name>A0AAV6VFZ8_9ARAC</name>
<dbReference type="EMBL" id="JAFNEN010000082">
    <property type="protein sequence ID" value="KAG8195649.1"/>
    <property type="molecule type" value="Genomic_DNA"/>
</dbReference>
<feature type="transmembrane region" description="Helical" evidence="2">
    <location>
        <begin position="49"/>
        <end position="71"/>
    </location>
</feature>
<keyword evidence="4" id="KW-1185">Reference proteome</keyword>
<gene>
    <name evidence="3" type="ORF">JTE90_004984</name>
</gene>
<evidence type="ECO:0000313" key="4">
    <source>
        <dbReference type="Proteomes" id="UP000827092"/>
    </source>
</evidence>
<keyword evidence="2" id="KW-0472">Membrane</keyword>
<dbReference type="Proteomes" id="UP000827092">
    <property type="component" value="Unassembled WGS sequence"/>
</dbReference>